<dbReference type="RefSeq" id="WP_012940611.1">
    <property type="nucleotide sequence ID" value="NC_013741.1"/>
</dbReference>
<dbReference type="HOGENOM" id="CLU_116579_0_0_2"/>
<dbReference type="OrthoDB" id="36424at2157"/>
<protein>
    <recommendedName>
        <fullName evidence="3">YkgJ family cysteine cluster protein</fullName>
    </recommendedName>
</protein>
<dbReference type="AlphaFoldDB" id="D2RDT1"/>
<dbReference type="PANTHER" id="PTHR35866:SF2">
    <property type="entry name" value="YKGJ FAMILY CYSTEINE CLUSTER PROTEIN"/>
    <property type="match status" value="1"/>
</dbReference>
<sequence length="140" mass="16730">MMEAINDELIPWRLVKRWECVRCGWCCKNLDVPVTVYDEERLKKYGDVFWYGKIGVYLKKVNGACIFYDGICKIYPERPRACIFYPFYFLKKGEEIAKFGKYYVYVDRNCRGIGRGRRIEDVLKELVRIKEQKITPIPFS</sequence>
<dbReference type="Proteomes" id="UP000001901">
    <property type="component" value="Chromosome"/>
</dbReference>
<reference evidence="1 2" key="1">
    <citation type="journal article" date="2010" name="Stand. Genomic Sci.">
        <title>Complete genome sequence of Archaeoglobus profundus type strain (AV18).</title>
        <authorList>
            <person name="von Jan M."/>
            <person name="Lapidus A."/>
            <person name="Del Rio T.G."/>
            <person name="Copeland A."/>
            <person name="Tice H."/>
            <person name="Cheng J.F."/>
            <person name="Lucas S."/>
            <person name="Chen F."/>
            <person name="Nolan M."/>
            <person name="Goodwin L."/>
            <person name="Han C."/>
            <person name="Pitluck S."/>
            <person name="Liolios K."/>
            <person name="Ivanova N."/>
            <person name="Mavromatis K."/>
            <person name="Ovchinnikova G."/>
            <person name="Chertkov O."/>
            <person name="Pati A."/>
            <person name="Chen A."/>
            <person name="Palaniappan K."/>
            <person name="Land M."/>
            <person name="Hauser L."/>
            <person name="Chang Y.J."/>
            <person name="Jeffries C.D."/>
            <person name="Saunders E."/>
            <person name="Brettin T."/>
            <person name="Detter J.C."/>
            <person name="Chain P."/>
            <person name="Eichinger K."/>
            <person name="Huber H."/>
            <person name="Spring S."/>
            <person name="Rohde M."/>
            <person name="Goker M."/>
            <person name="Wirth R."/>
            <person name="Woyke T."/>
            <person name="Bristow J."/>
            <person name="Eisen J.A."/>
            <person name="Markowitz V."/>
            <person name="Hugenholtz P."/>
            <person name="Kyrpides N.C."/>
            <person name="Klenk H.P."/>
        </authorList>
    </citation>
    <scope>NUCLEOTIDE SEQUENCE [LARGE SCALE GENOMIC DNA]</scope>
    <source>
        <strain evidence="2">DSM 5631 / JCM 9629 / NBRC 100127 / Av18</strain>
    </source>
</reference>
<name>D2RDT1_ARCPA</name>
<dbReference type="PANTHER" id="PTHR35866">
    <property type="entry name" value="PUTATIVE-RELATED"/>
    <property type="match status" value="1"/>
</dbReference>
<dbReference type="GeneID" id="8739905"/>
<evidence type="ECO:0000313" key="2">
    <source>
        <dbReference type="Proteomes" id="UP000001901"/>
    </source>
</evidence>
<accession>D2RDT1</accession>
<dbReference type="Pfam" id="PF03692">
    <property type="entry name" value="CxxCxxCC"/>
    <property type="match status" value="1"/>
</dbReference>
<keyword evidence="2" id="KW-1185">Reference proteome</keyword>
<gene>
    <name evidence="1" type="ordered locus">Arcpr_1223</name>
</gene>
<organism evidence="1 2">
    <name type="scientific">Archaeoglobus profundus (strain DSM 5631 / JCM 9629 / NBRC 100127 / Av18)</name>
    <dbReference type="NCBI Taxonomy" id="572546"/>
    <lineage>
        <taxon>Archaea</taxon>
        <taxon>Methanobacteriati</taxon>
        <taxon>Methanobacteriota</taxon>
        <taxon>Archaeoglobi</taxon>
        <taxon>Archaeoglobales</taxon>
        <taxon>Archaeoglobaceae</taxon>
        <taxon>Archaeoglobus</taxon>
    </lineage>
</organism>
<dbReference type="STRING" id="572546.Arcpr_1223"/>
<proteinExistence type="predicted"/>
<dbReference type="KEGG" id="apo:Arcpr_1223"/>
<evidence type="ECO:0000313" key="1">
    <source>
        <dbReference type="EMBL" id="ADB58275.1"/>
    </source>
</evidence>
<evidence type="ECO:0008006" key="3">
    <source>
        <dbReference type="Google" id="ProtNLM"/>
    </source>
</evidence>
<dbReference type="PaxDb" id="572546-Arcpr_1223"/>
<dbReference type="EMBL" id="CP001857">
    <property type="protein sequence ID" value="ADB58275.1"/>
    <property type="molecule type" value="Genomic_DNA"/>
</dbReference>
<dbReference type="InterPro" id="IPR005358">
    <property type="entry name" value="Puta_zinc/iron-chelating_dom"/>
</dbReference>
<dbReference type="eggNOG" id="arCOG02579">
    <property type="taxonomic scope" value="Archaea"/>
</dbReference>